<accession>A0A6A6RT69</accession>
<evidence type="ECO:0000256" key="1">
    <source>
        <dbReference type="SAM" id="MobiDB-lite"/>
    </source>
</evidence>
<name>A0A6A6RT69_9PLEO</name>
<dbReference type="Proteomes" id="UP000799753">
    <property type="component" value="Unassembled WGS sequence"/>
</dbReference>
<evidence type="ECO:0000313" key="3">
    <source>
        <dbReference type="Proteomes" id="UP000799753"/>
    </source>
</evidence>
<feature type="compositionally biased region" description="Pro residues" evidence="1">
    <location>
        <begin position="1"/>
        <end position="28"/>
    </location>
</feature>
<sequence>MSSHPAFPPFPHPPSSTPPISGSPPQAPPTQHMSHTPTSDSADTSDCYRFRLSNRPFASNGEQSRG</sequence>
<evidence type="ECO:0000313" key="2">
    <source>
        <dbReference type="EMBL" id="KAF2638706.1"/>
    </source>
</evidence>
<keyword evidence="3" id="KW-1185">Reference proteome</keyword>
<gene>
    <name evidence="2" type="ORF">P280DRAFT_471270</name>
</gene>
<reference evidence="2" key="1">
    <citation type="journal article" date="2020" name="Stud. Mycol.">
        <title>101 Dothideomycetes genomes: a test case for predicting lifestyles and emergence of pathogens.</title>
        <authorList>
            <person name="Haridas S."/>
            <person name="Albert R."/>
            <person name="Binder M."/>
            <person name="Bloem J."/>
            <person name="Labutti K."/>
            <person name="Salamov A."/>
            <person name="Andreopoulos B."/>
            <person name="Baker S."/>
            <person name="Barry K."/>
            <person name="Bills G."/>
            <person name="Bluhm B."/>
            <person name="Cannon C."/>
            <person name="Castanera R."/>
            <person name="Culley D."/>
            <person name="Daum C."/>
            <person name="Ezra D."/>
            <person name="Gonzalez J."/>
            <person name="Henrissat B."/>
            <person name="Kuo A."/>
            <person name="Liang C."/>
            <person name="Lipzen A."/>
            <person name="Lutzoni F."/>
            <person name="Magnuson J."/>
            <person name="Mondo S."/>
            <person name="Nolan M."/>
            <person name="Ohm R."/>
            <person name="Pangilinan J."/>
            <person name="Park H.-J."/>
            <person name="Ramirez L."/>
            <person name="Alfaro M."/>
            <person name="Sun H."/>
            <person name="Tritt A."/>
            <person name="Yoshinaga Y."/>
            <person name="Zwiers L.-H."/>
            <person name="Turgeon B."/>
            <person name="Goodwin S."/>
            <person name="Spatafora J."/>
            <person name="Crous P."/>
            <person name="Grigoriev I."/>
        </authorList>
    </citation>
    <scope>NUCLEOTIDE SEQUENCE</scope>
    <source>
        <strain evidence="2">CBS 473.64</strain>
    </source>
</reference>
<proteinExistence type="predicted"/>
<organism evidence="2 3">
    <name type="scientific">Massarina eburnea CBS 473.64</name>
    <dbReference type="NCBI Taxonomy" id="1395130"/>
    <lineage>
        <taxon>Eukaryota</taxon>
        <taxon>Fungi</taxon>
        <taxon>Dikarya</taxon>
        <taxon>Ascomycota</taxon>
        <taxon>Pezizomycotina</taxon>
        <taxon>Dothideomycetes</taxon>
        <taxon>Pleosporomycetidae</taxon>
        <taxon>Pleosporales</taxon>
        <taxon>Massarineae</taxon>
        <taxon>Massarinaceae</taxon>
        <taxon>Massarina</taxon>
    </lineage>
</organism>
<dbReference type="AlphaFoldDB" id="A0A6A6RT69"/>
<feature type="region of interest" description="Disordered" evidence="1">
    <location>
        <begin position="1"/>
        <end position="66"/>
    </location>
</feature>
<feature type="compositionally biased region" description="Polar residues" evidence="1">
    <location>
        <begin position="56"/>
        <end position="66"/>
    </location>
</feature>
<protein>
    <submittedName>
        <fullName evidence="2">Uncharacterized protein</fullName>
    </submittedName>
</protein>
<dbReference type="EMBL" id="MU006789">
    <property type="protein sequence ID" value="KAF2638706.1"/>
    <property type="molecule type" value="Genomic_DNA"/>
</dbReference>
<feature type="compositionally biased region" description="Polar residues" evidence="1">
    <location>
        <begin position="31"/>
        <end position="44"/>
    </location>
</feature>